<comment type="subunit">
    <text evidence="9">Associates with 90S and pre-40S pre-ribosomal particles.</text>
</comment>
<keyword evidence="3 9" id="KW-0690">Ribosome biogenesis</keyword>
<keyword evidence="7 9" id="KW-0687">Ribonucleoprotein</keyword>
<comment type="function">
    <text evidence="8 9">Component of the 90S pre-ribosome involved in the maturation of rRNAs. Required for early cleavages of the pre-RNAs in the 40S ribosomal subunit maturation pathway.</text>
</comment>
<evidence type="ECO:0000256" key="8">
    <source>
        <dbReference type="ARBA" id="ARBA00025053"/>
    </source>
</evidence>
<feature type="compositionally biased region" description="Acidic residues" evidence="11">
    <location>
        <begin position="26"/>
        <end position="38"/>
    </location>
</feature>
<keyword evidence="6 9" id="KW-0539">Nucleus</keyword>
<evidence type="ECO:0000256" key="6">
    <source>
        <dbReference type="ARBA" id="ARBA00023242"/>
    </source>
</evidence>
<proteinExistence type="inferred from homology"/>
<dbReference type="GO" id="GO:0000462">
    <property type="term" value="P:maturation of SSU-rRNA from tricistronic rRNA transcript (SSU-rRNA, 5.8S rRNA, LSU-rRNA)"/>
    <property type="evidence" value="ECO:0007669"/>
    <property type="project" value="TreeGrafter"/>
</dbReference>
<feature type="compositionally biased region" description="Basic residues" evidence="11">
    <location>
        <begin position="223"/>
        <end position="235"/>
    </location>
</feature>
<accession>A0A9P5ZY70</accession>
<evidence type="ECO:0000313" key="13">
    <source>
        <dbReference type="Proteomes" id="UP000807025"/>
    </source>
</evidence>
<evidence type="ECO:0000256" key="2">
    <source>
        <dbReference type="ARBA" id="ARBA00009418"/>
    </source>
</evidence>
<dbReference type="PANTHER" id="PTHR21738">
    <property type="entry name" value="RIBOSOMAL RNA PROCESSING PROTEIN 36 HOMOLOG"/>
    <property type="match status" value="1"/>
</dbReference>
<evidence type="ECO:0000313" key="12">
    <source>
        <dbReference type="EMBL" id="KAF9496159.1"/>
    </source>
</evidence>
<keyword evidence="5 10" id="KW-0175">Coiled coil</keyword>
<protein>
    <recommendedName>
        <fullName evidence="9">rRNA biogenesis protein RRP36</fullName>
    </recommendedName>
</protein>
<dbReference type="GO" id="GO:0005730">
    <property type="term" value="C:nucleolus"/>
    <property type="evidence" value="ECO:0007669"/>
    <property type="project" value="UniProtKB-SubCell"/>
</dbReference>
<comment type="similarity">
    <text evidence="2 9">Belongs to the RRP36 family.</text>
</comment>
<evidence type="ECO:0000256" key="9">
    <source>
        <dbReference type="RuleBase" id="RU368027"/>
    </source>
</evidence>
<reference evidence="12" key="1">
    <citation type="submission" date="2020-11" db="EMBL/GenBank/DDBJ databases">
        <authorList>
            <consortium name="DOE Joint Genome Institute"/>
            <person name="Ahrendt S."/>
            <person name="Riley R."/>
            <person name="Andreopoulos W."/>
            <person name="Labutti K."/>
            <person name="Pangilinan J."/>
            <person name="Ruiz-Duenas F.J."/>
            <person name="Barrasa J.M."/>
            <person name="Sanchez-Garcia M."/>
            <person name="Camarero S."/>
            <person name="Miyauchi S."/>
            <person name="Serrano A."/>
            <person name="Linde D."/>
            <person name="Babiker R."/>
            <person name="Drula E."/>
            <person name="Ayuso-Fernandez I."/>
            <person name="Pacheco R."/>
            <person name="Padilla G."/>
            <person name="Ferreira P."/>
            <person name="Barriuso J."/>
            <person name="Kellner H."/>
            <person name="Castanera R."/>
            <person name="Alfaro M."/>
            <person name="Ramirez L."/>
            <person name="Pisabarro A.G."/>
            <person name="Kuo A."/>
            <person name="Tritt A."/>
            <person name="Lipzen A."/>
            <person name="He G."/>
            <person name="Yan M."/>
            <person name="Ng V."/>
            <person name="Cullen D."/>
            <person name="Martin F."/>
            <person name="Rosso M.-N."/>
            <person name="Henrissat B."/>
            <person name="Hibbett D."/>
            <person name="Martinez A.T."/>
            <person name="Grigoriev I.V."/>
        </authorList>
    </citation>
    <scope>NUCLEOTIDE SEQUENCE</scope>
    <source>
        <strain evidence="12">ATCC 90797</strain>
    </source>
</reference>
<evidence type="ECO:0000256" key="3">
    <source>
        <dbReference type="ARBA" id="ARBA00022517"/>
    </source>
</evidence>
<dbReference type="AlphaFoldDB" id="A0A9P5ZY70"/>
<comment type="caution">
    <text evidence="12">The sequence shown here is derived from an EMBL/GenBank/DDBJ whole genome shotgun (WGS) entry which is preliminary data.</text>
</comment>
<dbReference type="Pfam" id="PF06102">
    <property type="entry name" value="RRP36"/>
    <property type="match status" value="1"/>
</dbReference>
<evidence type="ECO:0000256" key="11">
    <source>
        <dbReference type="SAM" id="MobiDB-lite"/>
    </source>
</evidence>
<dbReference type="GO" id="GO:0030686">
    <property type="term" value="C:90S preribosome"/>
    <property type="evidence" value="ECO:0007669"/>
    <property type="project" value="TreeGrafter"/>
</dbReference>
<evidence type="ECO:0000256" key="7">
    <source>
        <dbReference type="ARBA" id="ARBA00023274"/>
    </source>
</evidence>
<feature type="region of interest" description="Disordered" evidence="11">
    <location>
        <begin position="220"/>
        <end position="251"/>
    </location>
</feature>
<evidence type="ECO:0000256" key="5">
    <source>
        <dbReference type="ARBA" id="ARBA00023054"/>
    </source>
</evidence>
<feature type="region of interest" description="Disordered" evidence="11">
    <location>
        <begin position="1"/>
        <end position="80"/>
    </location>
</feature>
<gene>
    <name evidence="12" type="ORF">BDN71DRAFT_787353</name>
</gene>
<evidence type="ECO:0000256" key="1">
    <source>
        <dbReference type="ARBA" id="ARBA00004604"/>
    </source>
</evidence>
<sequence length="251" mass="28937">MPHVPIPSTSKLTRPIPKVIVGRDAEDSEPESDASGSEDNDHGDKGSLKRAKRSNKHAPMEVTSKKPVTRRRTVVETKTFQARDPRFMPLAGEFSQDKFREQYSFLAENHVSEMRTLRDNLKRARKRLSSAPRDLREEYEAEVGRLELALKRAESSVNRDKREKVEYGALAKISEEEREKRKQGKGGWWMKESAKKELVVRARYEALAAEGGKRAVRKVIEKKQRKIGQKEKKSRPYAAEDGRPRKRQKMQ</sequence>
<dbReference type="EMBL" id="MU154555">
    <property type="protein sequence ID" value="KAF9496159.1"/>
    <property type="molecule type" value="Genomic_DNA"/>
</dbReference>
<organism evidence="12 13">
    <name type="scientific">Pleurotus eryngii</name>
    <name type="common">Boletus of the steppes</name>
    <dbReference type="NCBI Taxonomy" id="5323"/>
    <lineage>
        <taxon>Eukaryota</taxon>
        <taxon>Fungi</taxon>
        <taxon>Dikarya</taxon>
        <taxon>Basidiomycota</taxon>
        <taxon>Agaricomycotina</taxon>
        <taxon>Agaricomycetes</taxon>
        <taxon>Agaricomycetidae</taxon>
        <taxon>Agaricales</taxon>
        <taxon>Pleurotineae</taxon>
        <taxon>Pleurotaceae</taxon>
        <taxon>Pleurotus</taxon>
    </lineage>
</organism>
<comment type="subcellular location">
    <subcellularLocation>
        <location evidence="1 9">Nucleus</location>
        <location evidence="1 9">Nucleolus</location>
    </subcellularLocation>
</comment>
<dbReference type="PANTHER" id="PTHR21738:SF0">
    <property type="entry name" value="RIBOSOMAL RNA PROCESSING PROTEIN 36 HOMOLOG"/>
    <property type="match status" value="1"/>
</dbReference>
<dbReference type="OrthoDB" id="448446at2759"/>
<feature type="coiled-coil region" evidence="10">
    <location>
        <begin position="107"/>
        <end position="163"/>
    </location>
</feature>
<keyword evidence="13" id="KW-1185">Reference proteome</keyword>
<dbReference type="InterPro" id="IPR009292">
    <property type="entry name" value="RRP36"/>
</dbReference>
<keyword evidence="4 9" id="KW-0698">rRNA processing</keyword>
<dbReference type="Proteomes" id="UP000807025">
    <property type="component" value="Unassembled WGS sequence"/>
</dbReference>
<name>A0A9P5ZY70_PLEER</name>
<evidence type="ECO:0000256" key="4">
    <source>
        <dbReference type="ARBA" id="ARBA00022552"/>
    </source>
</evidence>
<evidence type="ECO:0000256" key="10">
    <source>
        <dbReference type="SAM" id="Coils"/>
    </source>
</evidence>